<dbReference type="PROSITE" id="PS51257">
    <property type="entry name" value="PROKAR_LIPOPROTEIN"/>
    <property type="match status" value="1"/>
</dbReference>
<sequence>MKKSISLILIGLACLMFMAAGCTSTSDTPPATPTAQAESWSGIWSTTWTSADHATPVPGDDITFTQTGSSVTGTYVNPEHDFTGSITGTVEGNTLTGTWSESGLPETSGTFEFVLSDDGNTFTGTWKSANDESDATYSWNGVRT</sequence>
<keyword evidence="2" id="KW-1185">Reference proteome</keyword>
<evidence type="ECO:0000313" key="2">
    <source>
        <dbReference type="Proteomes" id="UP000730161"/>
    </source>
</evidence>
<evidence type="ECO:0008006" key="3">
    <source>
        <dbReference type="Google" id="ProtNLM"/>
    </source>
</evidence>
<gene>
    <name evidence="1" type="ORF">RJ53_10460</name>
</gene>
<organism evidence="1 2">
    <name type="scientific">Methanocalculus chunghsingensis</name>
    <dbReference type="NCBI Taxonomy" id="156457"/>
    <lineage>
        <taxon>Archaea</taxon>
        <taxon>Methanobacteriati</taxon>
        <taxon>Methanobacteriota</taxon>
        <taxon>Stenosarchaea group</taxon>
        <taxon>Methanomicrobia</taxon>
        <taxon>Methanomicrobiales</taxon>
        <taxon>Methanocalculaceae</taxon>
        <taxon>Methanocalculus</taxon>
    </lineage>
</organism>
<proteinExistence type="predicted"/>
<evidence type="ECO:0000313" key="1">
    <source>
        <dbReference type="EMBL" id="MBR1369876.1"/>
    </source>
</evidence>
<dbReference type="AlphaFoldDB" id="A0A8J7W8U9"/>
<name>A0A8J7W8U9_9EURY</name>
<dbReference type="Proteomes" id="UP000730161">
    <property type="component" value="Unassembled WGS sequence"/>
</dbReference>
<reference evidence="1" key="1">
    <citation type="submission" date="2014-12" db="EMBL/GenBank/DDBJ databases">
        <authorList>
            <person name="Huang H.-H."/>
            <person name="Chen S.-C."/>
            <person name="Lai M.-C."/>
        </authorList>
    </citation>
    <scope>NUCLEOTIDE SEQUENCE</scope>
    <source>
        <strain evidence="1">K1F9705b</strain>
    </source>
</reference>
<comment type="caution">
    <text evidence="1">The sequence shown here is derived from an EMBL/GenBank/DDBJ whole genome shotgun (WGS) entry which is preliminary data.</text>
</comment>
<accession>A0A8J7W8U9</accession>
<dbReference type="EMBL" id="JWHL01000022">
    <property type="protein sequence ID" value="MBR1369876.1"/>
    <property type="molecule type" value="Genomic_DNA"/>
</dbReference>
<protein>
    <recommendedName>
        <fullName evidence="3">Lipoprotein</fullName>
    </recommendedName>
</protein>